<keyword evidence="4 5" id="KW-0472">Membrane</keyword>
<evidence type="ECO:0000256" key="4">
    <source>
        <dbReference type="ARBA" id="ARBA00023136"/>
    </source>
</evidence>
<organism evidence="6 7">
    <name type="scientific">Penstemon davidsonii</name>
    <dbReference type="NCBI Taxonomy" id="160366"/>
    <lineage>
        <taxon>Eukaryota</taxon>
        <taxon>Viridiplantae</taxon>
        <taxon>Streptophyta</taxon>
        <taxon>Embryophyta</taxon>
        <taxon>Tracheophyta</taxon>
        <taxon>Spermatophyta</taxon>
        <taxon>Magnoliopsida</taxon>
        <taxon>eudicotyledons</taxon>
        <taxon>Gunneridae</taxon>
        <taxon>Pentapetalae</taxon>
        <taxon>asterids</taxon>
        <taxon>lamiids</taxon>
        <taxon>Lamiales</taxon>
        <taxon>Plantaginaceae</taxon>
        <taxon>Cheloneae</taxon>
        <taxon>Penstemon</taxon>
    </lineage>
</organism>
<keyword evidence="2 5" id="KW-0812">Transmembrane</keyword>
<name>A0ABR0CY34_9LAMI</name>
<protein>
    <submittedName>
        <fullName evidence="6">Uncharacterized protein</fullName>
    </submittedName>
</protein>
<feature type="transmembrane region" description="Helical" evidence="5">
    <location>
        <begin position="78"/>
        <end position="97"/>
    </location>
</feature>
<keyword evidence="3 5" id="KW-1133">Transmembrane helix</keyword>
<dbReference type="PANTHER" id="PTHR20855:SF115">
    <property type="entry name" value="HEPTAHELICAL TRANSMEMBRANE PROTEIN 1"/>
    <property type="match status" value="1"/>
</dbReference>
<comment type="subcellular location">
    <subcellularLocation>
        <location evidence="1">Membrane</location>
        <topology evidence="1">Multi-pass membrane protein</topology>
    </subcellularLocation>
</comment>
<evidence type="ECO:0000313" key="6">
    <source>
        <dbReference type="EMBL" id="KAK4481957.1"/>
    </source>
</evidence>
<dbReference type="InterPro" id="IPR004254">
    <property type="entry name" value="AdipoR/HlyIII-related"/>
</dbReference>
<evidence type="ECO:0000256" key="2">
    <source>
        <dbReference type="ARBA" id="ARBA00022692"/>
    </source>
</evidence>
<evidence type="ECO:0000256" key="1">
    <source>
        <dbReference type="ARBA" id="ARBA00004141"/>
    </source>
</evidence>
<accession>A0ABR0CY34</accession>
<evidence type="ECO:0000256" key="5">
    <source>
        <dbReference type="SAM" id="Phobius"/>
    </source>
</evidence>
<dbReference type="Pfam" id="PF03006">
    <property type="entry name" value="HlyIII"/>
    <property type="match status" value="2"/>
</dbReference>
<sequence length="293" mass="33528">MDQSTNFAPELVTENSIINKKKKKINCNNTKRYALLSFNELPDYMKDNEYILNYYRANWPLKEAFFSVFRWHNETLNVWTHLLGFMLFLGLTVANLVNVPQLADFITIFTGQFPSTAEANVSNNFSLGSSKLIDLKQESNLKTDITSPDFATTNWPFYCTPHWQIVYLSGISIMGICTIITLLSPALSTAKYRSFRALLFVSMGLFGLIPAIHALVVNWDDPHRNITLAYESIMALSYLIGTLFYVSRVPERWMPGWFDLAGHSHQIFHVFVVMGAMAHYGAAQIFLRYRMAC</sequence>
<proteinExistence type="predicted"/>
<feature type="transmembrane region" description="Helical" evidence="5">
    <location>
        <begin position="267"/>
        <end position="287"/>
    </location>
</feature>
<gene>
    <name evidence="6" type="ORF">RD792_012870</name>
</gene>
<dbReference type="Proteomes" id="UP001291926">
    <property type="component" value="Unassembled WGS sequence"/>
</dbReference>
<evidence type="ECO:0000313" key="7">
    <source>
        <dbReference type="Proteomes" id="UP001291926"/>
    </source>
</evidence>
<comment type="caution">
    <text evidence="6">The sequence shown here is derived from an EMBL/GenBank/DDBJ whole genome shotgun (WGS) entry which is preliminary data.</text>
</comment>
<feature type="transmembrane region" description="Helical" evidence="5">
    <location>
        <begin position="228"/>
        <end position="247"/>
    </location>
</feature>
<keyword evidence="7" id="KW-1185">Reference proteome</keyword>
<feature type="transmembrane region" description="Helical" evidence="5">
    <location>
        <begin position="195"/>
        <end position="216"/>
    </location>
</feature>
<feature type="transmembrane region" description="Helical" evidence="5">
    <location>
        <begin position="165"/>
        <end position="183"/>
    </location>
</feature>
<dbReference type="PANTHER" id="PTHR20855">
    <property type="entry name" value="ADIPOR/PROGESTIN RECEPTOR-RELATED"/>
    <property type="match status" value="1"/>
</dbReference>
<reference evidence="6 7" key="1">
    <citation type="journal article" date="2023" name="bioRxiv">
        <title>Genome report: Whole genome sequence and annotation of Penstemon davidsonii.</title>
        <authorList>
            <person name="Ostevik K.L."/>
            <person name="Alabady M."/>
            <person name="Zhang M."/>
            <person name="Rausher M.D."/>
        </authorList>
    </citation>
    <scope>NUCLEOTIDE SEQUENCE [LARGE SCALE GENOMIC DNA]</scope>
    <source>
        <strain evidence="6">DNT005</strain>
        <tissue evidence="6">Whole leaf</tissue>
    </source>
</reference>
<evidence type="ECO:0000256" key="3">
    <source>
        <dbReference type="ARBA" id="ARBA00022989"/>
    </source>
</evidence>
<dbReference type="EMBL" id="JAYDYQ010002685">
    <property type="protein sequence ID" value="KAK4481957.1"/>
    <property type="molecule type" value="Genomic_DNA"/>
</dbReference>